<evidence type="ECO:0008006" key="4">
    <source>
        <dbReference type="Google" id="ProtNLM"/>
    </source>
</evidence>
<keyword evidence="1" id="KW-0732">Signal</keyword>
<dbReference type="EMBL" id="CP039704">
    <property type="protein sequence ID" value="QCI79155.1"/>
    <property type="molecule type" value="Genomic_DNA"/>
</dbReference>
<sequence length="126" mass="13766">MKRVRDNLPLAMGIALALVAQPALAASAAEKAARELAALTPENVAARVTVKDDDLEASAVFTTELVYQERKGLQGNVPNDSFVRAFVDKRSGAVTWQVYVVTNYIGSWRFLNRQTSRPATASKLCR</sequence>
<organism evidence="2 3">
    <name type="scientific">Hankyongella ginsenosidimutans</name>
    <dbReference type="NCBI Taxonomy" id="1763828"/>
    <lineage>
        <taxon>Bacteria</taxon>
        <taxon>Pseudomonadati</taxon>
        <taxon>Pseudomonadota</taxon>
        <taxon>Alphaproteobacteria</taxon>
        <taxon>Sphingomonadales</taxon>
        <taxon>Sphingomonadaceae</taxon>
        <taxon>Hankyongella</taxon>
    </lineage>
</organism>
<dbReference type="Proteomes" id="UP000298714">
    <property type="component" value="Chromosome"/>
</dbReference>
<name>A0A4D7C624_9SPHN</name>
<dbReference type="KEGG" id="hgn:E6W36_05045"/>
<reference evidence="3" key="1">
    <citation type="submission" date="2019-04" db="EMBL/GenBank/DDBJ databases">
        <title>Complete genome sequence of Sphingomonas sp. W1-2-3.</title>
        <authorList>
            <person name="Im W.T."/>
        </authorList>
    </citation>
    <scope>NUCLEOTIDE SEQUENCE [LARGE SCALE GENOMIC DNA]</scope>
    <source>
        <strain evidence="3">W1-2-3</strain>
    </source>
</reference>
<gene>
    <name evidence="2" type="ORF">E6W36_05045</name>
</gene>
<keyword evidence="3" id="KW-1185">Reference proteome</keyword>
<dbReference type="AlphaFoldDB" id="A0A4D7C624"/>
<evidence type="ECO:0000256" key="1">
    <source>
        <dbReference type="SAM" id="SignalP"/>
    </source>
</evidence>
<evidence type="ECO:0000313" key="3">
    <source>
        <dbReference type="Proteomes" id="UP000298714"/>
    </source>
</evidence>
<protein>
    <recommendedName>
        <fullName evidence="4">DUF4864 domain-containing protein</fullName>
    </recommendedName>
</protein>
<evidence type="ECO:0000313" key="2">
    <source>
        <dbReference type="EMBL" id="QCI79155.1"/>
    </source>
</evidence>
<proteinExistence type="predicted"/>
<dbReference type="RefSeq" id="WP_222873970.1">
    <property type="nucleotide sequence ID" value="NZ_CP039704.1"/>
</dbReference>
<accession>A0A4D7C624</accession>
<feature type="chain" id="PRO_5020304786" description="DUF4864 domain-containing protein" evidence="1">
    <location>
        <begin position="26"/>
        <end position="126"/>
    </location>
</feature>
<feature type="signal peptide" evidence="1">
    <location>
        <begin position="1"/>
        <end position="25"/>
    </location>
</feature>